<evidence type="ECO:0000313" key="2">
    <source>
        <dbReference type="Proteomes" id="UP001470230"/>
    </source>
</evidence>
<sequence length="54" mass="6231">MNGDLSIMSMWYQDALFSSKPTNKCDIIEADKALQLNKSNVHYFYKPTIISEDD</sequence>
<protein>
    <submittedName>
        <fullName evidence="1">Uncharacterized protein</fullName>
    </submittedName>
</protein>
<organism evidence="1 2">
    <name type="scientific">Tritrichomonas musculus</name>
    <dbReference type="NCBI Taxonomy" id="1915356"/>
    <lineage>
        <taxon>Eukaryota</taxon>
        <taxon>Metamonada</taxon>
        <taxon>Parabasalia</taxon>
        <taxon>Tritrichomonadida</taxon>
        <taxon>Tritrichomonadidae</taxon>
        <taxon>Tritrichomonas</taxon>
    </lineage>
</organism>
<comment type="caution">
    <text evidence="1">The sequence shown here is derived from an EMBL/GenBank/DDBJ whole genome shotgun (WGS) entry which is preliminary data.</text>
</comment>
<dbReference type="EMBL" id="JAPFFF010000003">
    <property type="protein sequence ID" value="KAK8893138.1"/>
    <property type="molecule type" value="Genomic_DNA"/>
</dbReference>
<accession>A0ABR2KPQ4</accession>
<name>A0ABR2KPQ4_9EUKA</name>
<dbReference type="Proteomes" id="UP001470230">
    <property type="component" value="Unassembled WGS sequence"/>
</dbReference>
<keyword evidence="2" id="KW-1185">Reference proteome</keyword>
<proteinExistence type="predicted"/>
<gene>
    <name evidence="1" type="ORF">M9Y10_021553</name>
</gene>
<reference evidence="1 2" key="1">
    <citation type="submission" date="2024-04" db="EMBL/GenBank/DDBJ databases">
        <title>Tritrichomonas musculus Genome.</title>
        <authorList>
            <person name="Alves-Ferreira E."/>
            <person name="Grigg M."/>
            <person name="Lorenzi H."/>
            <person name="Galac M."/>
        </authorList>
    </citation>
    <scope>NUCLEOTIDE SEQUENCE [LARGE SCALE GENOMIC DNA]</scope>
    <source>
        <strain evidence="1 2">EAF2021</strain>
    </source>
</reference>
<evidence type="ECO:0000313" key="1">
    <source>
        <dbReference type="EMBL" id="KAK8893138.1"/>
    </source>
</evidence>